<accession>A0A6L5YSY8</accession>
<gene>
    <name evidence="3" type="ORF">FYJ75_11735</name>
</gene>
<feature type="signal peptide" evidence="2">
    <location>
        <begin position="1"/>
        <end position="29"/>
    </location>
</feature>
<evidence type="ECO:0000256" key="1">
    <source>
        <dbReference type="SAM" id="MobiDB-lite"/>
    </source>
</evidence>
<proteinExistence type="predicted"/>
<sequence>MKKRLCTIGCILAASVMMFGGCASGNSKAESKENASSQSEAAEVTESKATESKEGKRSSDFTTDYTYPGTKSGFVILDFFMNEEGETKQDVSLAHLGAIKDITADDVLELAADESEYDDSLLDVEANSFEDSSLEPVDEYGDWPSISFVAYHTKDMNWSQIRRDLIKEDMWTLLTSRTSGSITGSSSIPLTSSTIYQNGEPQDPDEAVEKVEVTPEYLGKPTTATLFVSEPDGKVCYDMFVCWKIGDNVVYTEFSGQCFDDIQMIDSWPIHVTTEKGYKEEMQDKYDHAESNKQTTYDFTF</sequence>
<protein>
    <submittedName>
        <fullName evidence="3">Uncharacterized protein</fullName>
    </submittedName>
</protein>
<evidence type="ECO:0000313" key="4">
    <source>
        <dbReference type="Proteomes" id="UP000474024"/>
    </source>
</evidence>
<organism evidence="3 4">
    <name type="scientific">Roseburia porci</name>
    <dbReference type="NCBI Taxonomy" id="2605790"/>
    <lineage>
        <taxon>Bacteria</taxon>
        <taxon>Bacillati</taxon>
        <taxon>Bacillota</taxon>
        <taxon>Clostridia</taxon>
        <taxon>Lachnospirales</taxon>
        <taxon>Lachnospiraceae</taxon>
        <taxon>Roseburia</taxon>
    </lineage>
</organism>
<keyword evidence="4" id="KW-1185">Reference proteome</keyword>
<dbReference type="AlphaFoldDB" id="A0A6L5YSY8"/>
<reference evidence="3 4" key="1">
    <citation type="submission" date="2019-08" db="EMBL/GenBank/DDBJ databases">
        <title>In-depth cultivation of the pig gut microbiome towards novel bacterial diversity and tailored functional studies.</title>
        <authorList>
            <person name="Wylensek D."/>
            <person name="Hitch T.C.A."/>
            <person name="Clavel T."/>
        </authorList>
    </citation>
    <scope>NUCLEOTIDE SEQUENCE [LARGE SCALE GENOMIC DNA]</scope>
    <source>
        <strain evidence="3 4">MUC/MUC-530-WT-4D</strain>
    </source>
</reference>
<feature type="chain" id="PRO_5027077320" evidence="2">
    <location>
        <begin position="30"/>
        <end position="301"/>
    </location>
</feature>
<dbReference type="PROSITE" id="PS51257">
    <property type="entry name" value="PROKAR_LIPOPROTEIN"/>
    <property type="match status" value="1"/>
</dbReference>
<dbReference type="Proteomes" id="UP000474024">
    <property type="component" value="Unassembled WGS sequence"/>
</dbReference>
<name>A0A6L5YSY8_9FIRM</name>
<dbReference type="EMBL" id="VUNI01000023">
    <property type="protein sequence ID" value="MST75673.1"/>
    <property type="molecule type" value="Genomic_DNA"/>
</dbReference>
<comment type="caution">
    <text evidence="3">The sequence shown here is derived from an EMBL/GenBank/DDBJ whole genome shotgun (WGS) entry which is preliminary data.</text>
</comment>
<evidence type="ECO:0000313" key="3">
    <source>
        <dbReference type="EMBL" id="MST75673.1"/>
    </source>
</evidence>
<feature type="compositionally biased region" description="Basic and acidic residues" evidence="1">
    <location>
        <begin position="45"/>
        <end position="59"/>
    </location>
</feature>
<keyword evidence="2" id="KW-0732">Signal</keyword>
<dbReference type="RefSeq" id="WP_154430638.1">
    <property type="nucleotide sequence ID" value="NZ_VUNI01000023.1"/>
</dbReference>
<feature type="region of interest" description="Disordered" evidence="1">
    <location>
        <begin position="28"/>
        <end position="64"/>
    </location>
</feature>
<evidence type="ECO:0000256" key="2">
    <source>
        <dbReference type="SAM" id="SignalP"/>
    </source>
</evidence>
<feature type="compositionally biased region" description="Polar residues" evidence="1">
    <location>
        <begin position="28"/>
        <end position="40"/>
    </location>
</feature>